<keyword evidence="11" id="KW-1185">Reference proteome</keyword>
<keyword evidence="4" id="KW-0808">Transferase</keyword>
<feature type="transmembrane region" description="Helical" evidence="8">
    <location>
        <begin position="46"/>
        <end position="65"/>
    </location>
</feature>
<dbReference type="Pfam" id="PF13231">
    <property type="entry name" value="PMT_2"/>
    <property type="match status" value="1"/>
</dbReference>
<proteinExistence type="predicted"/>
<feature type="transmembrane region" description="Helical" evidence="8">
    <location>
        <begin position="240"/>
        <end position="262"/>
    </location>
</feature>
<evidence type="ECO:0000313" key="11">
    <source>
        <dbReference type="Proteomes" id="UP001501004"/>
    </source>
</evidence>
<evidence type="ECO:0000256" key="4">
    <source>
        <dbReference type="ARBA" id="ARBA00022679"/>
    </source>
</evidence>
<gene>
    <name evidence="10" type="ORF">GCM10022239_20610</name>
</gene>
<protein>
    <recommendedName>
        <fullName evidence="9">Glycosyltransferase RgtA/B/C/D-like domain-containing protein</fullName>
    </recommendedName>
</protein>
<evidence type="ECO:0000256" key="5">
    <source>
        <dbReference type="ARBA" id="ARBA00022692"/>
    </source>
</evidence>
<evidence type="ECO:0000256" key="7">
    <source>
        <dbReference type="ARBA" id="ARBA00023136"/>
    </source>
</evidence>
<evidence type="ECO:0000256" key="6">
    <source>
        <dbReference type="ARBA" id="ARBA00022989"/>
    </source>
</evidence>
<dbReference type="InterPro" id="IPR050297">
    <property type="entry name" value="LipidA_mod_glycosyltrf_83"/>
</dbReference>
<evidence type="ECO:0000259" key="9">
    <source>
        <dbReference type="Pfam" id="PF13231"/>
    </source>
</evidence>
<feature type="transmembrane region" description="Helical" evidence="8">
    <location>
        <begin position="294"/>
        <end position="311"/>
    </location>
</feature>
<evidence type="ECO:0000256" key="1">
    <source>
        <dbReference type="ARBA" id="ARBA00004651"/>
    </source>
</evidence>
<organism evidence="10 11">
    <name type="scientific">Leifsonella bigeumensis</name>
    <dbReference type="NCBI Taxonomy" id="433643"/>
    <lineage>
        <taxon>Bacteria</taxon>
        <taxon>Bacillati</taxon>
        <taxon>Actinomycetota</taxon>
        <taxon>Actinomycetes</taxon>
        <taxon>Micrococcales</taxon>
        <taxon>Microbacteriaceae</taxon>
        <taxon>Leifsonella</taxon>
    </lineage>
</organism>
<keyword evidence="3" id="KW-0328">Glycosyltransferase</keyword>
<name>A0ABP7FQJ7_9MICO</name>
<feature type="transmembrane region" description="Helical" evidence="8">
    <location>
        <begin position="92"/>
        <end position="112"/>
    </location>
</feature>
<keyword evidence="5 8" id="KW-0812">Transmembrane</keyword>
<reference evidence="11" key="1">
    <citation type="journal article" date="2019" name="Int. J. Syst. Evol. Microbiol.">
        <title>The Global Catalogue of Microorganisms (GCM) 10K type strain sequencing project: providing services to taxonomists for standard genome sequencing and annotation.</title>
        <authorList>
            <consortium name="The Broad Institute Genomics Platform"/>
            <consortium name="The Broad Institute Genome Sequencing Center for Infectious Disease"/>
            <person name="Wu L."/>
            <person name="Ma J."/>
        </authorList>
    </citation>
    <scope>NUCLEOTIDE SEQUENCE [LARGE SCALE GENOMIC DNA]</scope>
    <source>
        <strain evidence="11">JCM 16949</strain>
    </source>
</reference>
<feature type="transmembrane region" description="Helical" evidence="8">
    <location>
        <begin position="162"/>
        <end position="182"/>
    </location>
</feature>
<feature type="transmembrane region" description="Helical" evidence="8">
    <location>
        <begin position="210"/>
        <end position="228"/>
    </location>
</feature>
<keyword evidence="2" id="KW-1003">Cell membrane</keyword>
<evidence type="ECO:0000256" key="3">
    <source>
        <dbReference type="ARBA" id="ARBA00022676"/>
    </source>
</evidence>
<dbReference type="PANTHER" id="PTHR33908">
    <property type="entry name" value="MANNOSYLTRANSFERASE YKCB-RELATED"/>
    <property type="match status" value="1"/>
</dbReference>
<evidence type="ECO:0000256" key="8">
    <source>
        <dbReference type="SAM" id="Phobius"/>
    </source>
</evidence>
<feature type="domain" description="Glycosyltransferase RgtA/B/C/D-like" evidence="9">
    <location>
        <begin position="25"/>
        <end position="178"/>
    </location>
</feature>
<evidence type="ECO:0000313" key="10">
    <source>
        <dbReference type="EMBL" id="GAA3744912.1"/>
    </source>
</evidence>
<evidence type="ECO:0000256" key="2">
    <source>
        <dbReference type="ARBA" id="ARBA00022475"/>
    </source>
</evidence>
<dbReference type="EMBL" id="BAABAE010000003">
    <property type="protein sequence ID" value="GAA3744912.1"/>
    <property type="molecule type" value="Genomic_DNA"/>
</dbReference>
<comment type="caution">
    <text evidence="10">The sequence shown here is derived from an EMBL/GenBank/DDBJ whole genome shotgun (WGS) entry which is preliminary data.</text>
</comment>
<accession>A0ABP7FQJ7</accession>
<sequence>MSAERPLSSLFAMLHTVDAVHGAYYFLLHFWIDLFGASELSVRLPSALAVGFVTAGTVVLAQWLFSRRVAAFSGIVCVLLPRFTYMGEEARSYALSTAVAVWLTVLLVRLLVVHTRRTAAWAAYAVGLALGIYLFLYLALLVVVHGILILSSGRSRRLLRRWSTTALLGLLAAAPVIAFGIAQRHQIAFLAHRHRVTVLQVVFDQWFGDLWLGLLCWAFVVLAVVLGLRPGRRSQPNGMVLLVAWLLVPTSLLLLGNAVVAPMYTNRYLSFCTPAAAILVAAGVAALPRNWMRIVSIGVLVTLALPVYLSQRTEFGMPGGSDWAKASELIGQDAKPGDGILFDQHVKPSWRPRLAMHLYPEDYLGLNDLALLTPYDETTGLWDRVIPQARIGTRLGSVSTVWALETTRSKEDAANSDIHVLERNGFSVIHKVRIHRTIVYELTRSTP</sequence>
<dbReference type="PANTHER" id="PTHR33908:SF3">
    <property type="entry name" value="UNDECAPRENYL PHOSPHATE-ALPHA-4-AMINO-4-DEOXY-L-ARABINOSE ARABINOSYL TRANSFERASE"/>
    <property type="match status" value="1"/>
</dbReference>
<comment type="subcellular location">
    <subcellularLocation>
        <location evidence="1">Cell membrane</location>
        <topology evidence="1">Multi-pass membrane protein</topology>
    </subcellularLocation>
</comment>
<dbReference type="InterPro" id="IPR038731">
    <property type="entry name" value="RgtA/B/C-like"/>
</dbReference>
<feature type="transmembrane region" description="Helical" evidence="8">
    <location>
        <begin position="268"/>
        <end position="287"/>
    </location>
</feature>
<keyword evidence="7 8" id="KW-0472">Membrane</keyword>
<keyword evidence="6 8" id="KW-1133">Transmembrane helix</keyword>
<dbReference type="Proteomes" id="UP001501004">
    <property type="component" value="Unassembled WGS sequence"/>
</dbReference>
<feature type="transmembrane region" description="Helical" evidence="8">
    <location>
        <begin position="124"/>
        <end position="150"/>
    </location>
</feature>